<proteinExistence type="predicted"/>
<protein>
    <recommendedName>
        <fullName evidence="3">Peptidase S9 prolyl oligopeptidase catalytic domain-containing protein</fullName>
    </recommendedName>
</protein>
<dbReference type="EMBL" id="WUPT01000001">
    <property type="protein sequence ID" value="MXQ07854.1"/>
    <property type="molecule type" value="Genomic_DNA"/>
</dbReference>
<comment type="caution">
    <text evidence="1">The sequence shown here is derived from an EMBL/GenBank/DDBJ whole genome shotgun (WGS) entry which is preliminary data.</text>
</comment>
<sequence length="240" mass="25580">MQALRGGGAMVVMVNHPNSTWGDFDMSRGVRHWTRAQDITVALDNLLEDPSFGPLVDPSRIMAAGFSYGGWTALSLGGMTGNLAGLVDACTVHRDRMEACEMLLSDGVGLQQQDPQAWNTDYSDARITSVVAIDPGFVWGLEAGNTASLLPDAVLISLGDETRMMATDFDESGLTGLLPDTRAVRLAPAFHFTAMPLCTETGPDILAEEKDDPVCTDPDGTDRKAVHDEIVGIIAGMLGL</sequence>
<evidence type="ECO:0000313" key="2">
    <source>
        <dbReference type="Proteomes" id="UP000480350"/>
    </source>
</evidence>
<keyword evidence="2" id="KW-1185">Reference proteome</keyword>
<dbReference type="InterPro" id="IPR029058">
    <property type="entry name" value="AB_hydrolase_fold"/>
</dbReference>
<dbReference type="SUPFAM" id="SSF53474">
    <property type="entry name" value="alpha/beta-Hydrolases"/>
    <property type="match status" value="1"/>
</dbReference>
<organism evidence="1 2">
    <name type="scientific">Kangsaoukella pontilimi</name>
    <dbReference type="NCBI Taxonomy" id="2691042"/>
    <lineage>
        <taxon>Bacteria</taxon>
        <taxon>Pseudomonadati</taxon>
        <taxon>Pseudomonadota</taxon>
        <taxon>Alphaproteobacteria</taxon>
        <taxon>Rhodobacterales</taxon>
        <taxon>Paracoccaceae</taxon>
        <taxon>Kangsaoukella</taxon>
    </lineage>
</organism>
<reference evidence="1 2" key="2">
    <citation type="submission" date="2020-03" db="EMBL/GenBank/DDBJ databases">
        <title>Kangsaoukella pontilimi gen. nov., sp. nov., a new member of the family Rhodobacteraceae isolated from a tidal mudflat.</title>
        <authorList>
            <person name="Kim I.S."/>
        </authorList>
    </citation>
    <scope>NUCLEOTIDE SEQUENCE [LARGE SCALE GENOMIC DNA]</scope>
    <source>
        <strain evidence="1 2">GH1-50</strain>
    </source>
</reference>
<evidence type="ECO:0000313" key="1">
    <source>
        <dbReference type="EMBL" id="MXQ07854.1"/>
    </source>
</evidence>
<dbReference type="AlphaFoldDB" id="A0A7C9MWS0"/>
<name>A0A7C9MWS0_9RHOB</name>
<accession>A0A7C9MWS0</accession>
<dbReference type="Gene3D" id="3.40.50.1820">
    <property type="entry name" value="alpha/beta hydrolase"/>
    <property type="match status" value="1"/>
</dbReference>
<dbReference type="Proteomes" id="UP000480350">
    <property type="component" value="Unassembled WGS sequence"/>
</dbReference>
<evidence type="ECO:0008006" key="3">
    <source>
        <dbReference type="Google" id="ProtNLM"/>
    </source>
</evidence>
<gene>
    <name evidence="1" type="ORF">GQ651_08340</name>
</gene>
<dbReference type="RefSeq" id="WP_160763705.1">
    <property type="nucleotide sequence ID" value="NZ_WUPT01000001.1"/>
</dbReference>
<reference evidence="1 2" key="1">
    <citation type="submission" date="2019-12" db="EMBL/GenBank/DDBJ databases">
        <authorList>
            <person name="Lee S.D."/>
        </authorList>
    </citation>
    <scope>NUCLEOTIDE SEQUENCE [LARGE SCALE GENOMIC DNA]</scope>
    <source>
        <strain evidence="1 2">GH1-50</strain>
    </source>
</reference>